<dbReference type="PANTHER" id="PTHR21310:SF15">
    <property type="entry name" value="AMINOGLYCOSIDE PHOSPHOTRANSFERASE DOMAIN-CONTAINING PROTEIN"/>
    <property type="match status" value="1"/>
</dbReference>
<dbReference type="InterPro" id="IPR051678">
    <property type="entry name" value="AGP_Transferase"/>
</dbReference>
<dbReference type="InterPro" id="IPR002575">
    <property type="entry name" value="Aminoglycoside_PTrfase"/>
</dbReference>
<keyword evidence="3" id="KW-1185">Reference proteome</keyword>
<evidence type="ECO:0000313" key="3">
    <source>
        <dbReference type="Proteomes" id="UP000443423"/>
    </source>
</evidence>
<dbReference type="InterPro" id="IPR011009">
    <property type="entry name" value="Kinase-like_dom_sf"/>
</dbReference>
<keyword evidence="2" id="KW-0808">Transferase</keyword>
<organism evidence="2 3">
    <name type="scientific">Haloferax marinum</name>
    <dbReference type="NCBI Taxonomy" id="2666143"/>
    <lineage>
        <taxon>Archaea</taxon>
        <taxon>Methanobacteriati</taxon>
        <taxon>Methanobacteriota</taxon>
        <taxon>Stenosarchaea group</taxon>
        <taxon>Halobacteria</taxon>
        <taxon>Halobacteriales</taxon>
        <taxon>Haloferacaceae</taxon>
        <taxon>Haloferax</taxon>
    </lineage>
</organism>
<dbReference type="Gene3D" id="3.90.1200.10">
    <property type="match status" value="1"/>
</dbReference>
<proteinExistence type="predicted"/>
<sequence length="311" mass="33862">MDYVAAVLTREFPNRHVASVTPARKGNHKHTVIVEFVDGHAVVVQLATDADALHLETALARAVGDRTTIPVPTVVTTGTIADRGYAVVERAAGSELHEQFVELDDATQREIAHTFGRGLAELHGAFTLEGYGAVTANPVGTRVEFRADETRDWPRWFSSYVHDGIDALPAAFDSLRDSLVAAVEDATFPENPLSTLYPWDLRPGNALVDDGSVSAVLDWGQPLAAVPGLGVAKVEHLVADWYVSDGTLLRQAFRDGYETVRPYPPVEPIHRIAAVVRSAVDSNGEVTRPGYPERTGTRAVSFHRQRLESLL</sequence>
<dbReference type="EMBL" id="WKJQ01000001">
    <property type="protein sequence ID" value="MRW95348.1"/>
    <property type="molecule type" value="Genomic_DNA"/>
</dbReference>
<name>A0A6A8G467_9EURY</name>
<dbReference type="Proteomes" id="UP000443423">
    <property type="component" value="Unassembled WGS sequence"/>
</dbReference>
<dbReference type="RefSeq" id="WP_151109009.1">
    <property type="nucleotide sequence ID" value="NZ_WKJQ01000001.1"/>
</dbReference>
<dbReference type="PANTHER" id="PTHR21310">
    <property type="entry name" value="AMINOGLYCOSIDE PHOSPHOTRANSFERASE-RELATED-RELATED"/>
    <property type="match status" value="1"/>
</dbReference>
<accession>A0A6A8G467</accession>
<feature type="domain" description="Aminoglycoside phosphotransferase" evidence="1">
    <location>
        <begin position="20"/>
        <end position="261"/>
    </location>
</feature>
<evidence type="ECO:0000313" key="2">
    <source>
        <dbReference type="EMBL" id="MRW95348.1"/>
    </source>
</evidence>
<dbReference type="GO" id="GO:0016740">
    <property type="term" value="F:transferase activity"/>
    <property type="evidence" value="ECO:0007669"/>
    <property type="project" value="UniProtKB-KW"/>
</dbReference>
<reference evidence="2 3" key="1">
    <citation type="submission" date="2019-11" db="EMBL/GenBank/DDBJ databases">
        <title>Whole genome sequence of Haloferax sp. MBLA0078.</title>
        <authorList>
            <person name="Seo M.-J."/>
            <person name="Cho E.-S."/>
        </authorList>
    </citation>
    <scope>NUCLEOTIDE SEQUENCE [LARGE SCALE GENOMIC DNA]</scope>
    <source>
        <strain evidence="2 3">MBLA0078</strain>
    </source>
</reference>
<dbReference type="SUPFAM" id="SSF56112">
    <property type="entry name" value="Protein kinase-like (PK-like)"/>
    <property type="match status" value="1"/>
</dbReference>
<dbReference type="OrthoDB" id="350437at2157"/>
<gene>
    <name evidence="2" type="ORF">GJR99_02020</name>
</gene>
<comment type="caution">
    <text evidence="2">The sequence shown here is derived from an EMBL/GenBank/DDBJ whole genome shotgun (WGS) entry which is preliminary data.</text>
</comment>
<evidence type="ECO:0000259" key="1">
    <source>
        <dbReference type="Pfam" id="PF01636"/>
    </source>
</evidence>
<dbReference type="Pfam" id="PF01636">
    <property type="entry name" value="APH"/>
    <property type="match status" value="1"/>
</dbReference>
<protein>
    <submittedName>
        <fullName evidence="2">Phosphotransferase</fullName>
    </submittedName>
</protein>
<dbReference type="AlphaFoldDB" id="A0A6A8G467"/>